<accession>A0A383E2E9</accession>
<evidence type="ECO:0000313" key="2">
    <source>
        <dbReference type="EMBL" id="SVE50779.1"/>
    </source>
</evidence>
<feature type="transmembrane region" description="Helical" evidence="1">
    <location>
        <begin position="12"/>
        <end position="30"/>
    </location>
</feature>
<reference evidence="2" key="1">
    <citation type="submission" date="2018-05" db="EMBL/GenBank/DDBJ databases">
        <authorList>
            <person name="Lanie J.A."/>
            <person name="Ng W.-L."/>
            <person name="Kazmierczak K.M."/>
            <person name="Andrzejewski T.M."/>
            <person name="Davidsen T.M."/>
            <person name="Wayne K.J."/>
            <person name="Tettelin H."/>
            <person name="Glass J.I."/>
            <person name="Rusch D."/>
            <person name="Podicherti R."/>
            <person name="Tsui H.-C.T."/>
            <person name="Winkler M.E."/>
        </authorList>
    </citation>
    <scope>NUCLEOTIDE SEQUENCE</scope>
</reference>
<proteinExistence type="predicted"/>
<name>A0A383E2E9_9ZZZZ</name>
<keyword evidence="1" id="KW-0812">Transmembrane</keyword>
<organism evidence="2">
    <name type="scientific">marine metagenome</name>
    <dbReference type="NCBI Taxonomy" id="408172"/>
    <lineage>
        <taxon>unclassified sequences</taxon>
        <taxon>metagenomes</taxon>
        <taxon>ecological metagenomes</taxon>
    </lineage>
</organism>
<evidence type="ECO:0000256" key="1">
    <source>
        <dbReference type="SAM" id="Phobius"/>
    </source>
</evidence>
<dbReference type="EMBL" id="UINC01222131">
    <property type="protein sequence ID" value="SVE50779.1"/>
    <property type="molecule type" value="Genomic_DNA"/>
</dbReference>
<evidence type="ECO:0008006" key="3">
    <source>
        <dbReference type="Google" id="ProtNLM"/>
    </source>
</evidence>
<feature type="transmembrane region" description="Helical" evidence="1">
    <location>
        <begin position="42"/>
        <end position="61"/>
    </location>
</feature>
<keyword evidence="1" id="KW-1133">Transmembrane helix</keyword>
<feature type="non-terminal residue" evidence="2">
    <location>
        <position position="75"/>
    </location>
</feature>
<dbReference type="AlphaFoldDB" id="A0A383E2E9"/>
<gene>
    <name evidence="2" type="ORF">METZ01_LOCUS503633</name>
</gene>
<sequence length="75" mass="7762">MKEGDLSGFKGVGTIIGGILGLASGAFVAFQLSKVTDDEEIIALGVIVPLAFFIWAGGTAGEKIDKLLGRNKKNP</sequence>
<protein>
    <recommendedName>
        <fullName evidence="3">Major facilitator superfamily (MFS) profile domain-containing protein</fullName>
    </recommendedName>
</protein>
<keyword evidence="1" id="KW-0472">Membrane</keyword>